<proteinExistence type="predicted"/>
<dbReference type="AlphaFoldDB" id="X1BXG7"/>
<feature type="coiled-coil region" evidence="1">
    <location>
        <begin position="65"/>
        <end position="143"/>
    </location>
</feature>
<organism evidence="2">
    <name type="scientific">marine sediment metagenome</name>
    <dbReference type="NCBI Taxonomy" id="412755"/>
    <lineage>
        <taxon>unclassified sequences</taxon>
        <taxon>metagenomes</taxon>
        <taxon>ecological metagenomes</taxon>
    </lineage>
</organism>
<feature type="non-terminal residue" evidence="2">
    <location>
        <position position="293"/>
    </location>
</feature>
<name>X1BXG7_9ZZZZ</name>
<sequence length="293" mass="33853">ARYYRKGNVTPNDFIEISAVTSFPDNQNLAKEIAFEVLFPNYKKNLMKSFFKDNEMTEIEDNTINAEIKSELDQLQDLIDEIEMSKLIDTNMIEEMEQFMEELNQRRNENLIEAALSFFNDDSELYKEEINSFNKLLEEAQKKLIQRINSLDPEDLRAGNSLGLNDLIQESSKRSWEKLTSKALTNKDISKDLDELIKSGKLEDLIQTIKYLDKTNAISKDSLQKLKNALQNQIHNLDQLFNAAKTLGEAPNFNLDDIINNSLQNSSFEHNFNLANSLDQYYGTNLRTSLLDK</sequence>
<evidence type="ECO:0000313" key="2">
    <source>
        <dbReference type="EMBL" id="GAG99730.1"/>
    </source>
</evidence>
<accession>X1BXG7</accession>
<keyword evidence="1" id="KW-0175">Coiled coil</keyword>
<evidence type="ECO:0000256" key="1">
    <source>
        <dbReference type="SAM" id="Coils"/>
    </source>
</evidence>
<comment type="caution">
    <text evidence="2">The sequence shown here is derived from an EMBL/GenBank/DDBJ whole genome shotgun (WGS) entry which is preliminary data.</text>
</comment>
<dbReference type="EMBL" id="BART01020071">
    <property type="protein sequence ID" value="GAG99730.1"/>
    <property type="molecule type" value="Genomic_DNA"/>
</dbReference>
<reference evidence="2" key="1">
    <citation type="journal article" date="2014" name="Front. Microbiol.">
        <title>High frequency of phylogenetically diverse reductive dehalogenase-homologous genes in deep subseafloor sedimentary metagenomes.</title>
        <authorList>
            <person name="Kawai M."/>
            <person name="Futagami T."/>
            <person name="Toyoda A."/>
            <person name="Takaki Y."/>
            <person name="Nishi S."/>
            <person name="Hori S."/>
            <person name="Arai W."/>
            <person name="Tsubouchi T."/>
            <person name="Morono Y."/>
            <person name="Uchiyama I."/>
            <person name="Ito T."/>
            <person name="Fujiyama A."/>
            <person name="Inagaki F."/>
            <person name="Takami H."/>
        </authorList>
    </citation>
    <scope>NUCLEOTIDE SEQUENCE</scope>
    <source>
        <strain evidence="2">Expedition CK06-06</strain>
    </source>
</reference>
<feature type="non-terminal residue" evidence="2">
    <location>
        <position position="1"/>
    </location>
</feature>
<gene>
    <name evidence="2" type="ORF">S01H4_37372</name>
</gene>
<protein>
    <submittedName>
        <fullName evidence="2">Uncharacterized protein</fullName>
    </submittedName>
</protein>